<dbReference type="PROSITE" id="PS00139">
    <property type="entry name" value="THIOL_PROTEASE_CYS"/>
    <property type="match status" value="1"/>
</dbReference>
<comment type="caution">
    <text evidence="21">The sequence shown here is derived from an EMBL/GenBank/DDBJ whole genome shotgun (WGS) entry which is preliminary data.</text>
</comment>
<dbReference type="Proteomes" id="UP001487740">
    <property type="component" value="Unassembled WGS sequence"/>
</dbReference>
<evidence type="ECO:0000256" key="14">
    <source>
        <dbReference type="PIRSR" id="PIRSR622684-1"/>
    </source>
</evidence>
<dbReference type="InterPro" id="IPR001300">
    <property type="entry name" value="Peptidase_C2_calpain_cat"/>
</dbReference>
<dbReference type="CDD" id="cd00044">
    <property type="entry name" value="CysPc"/>
    <property type="match status" value="1"/>
</dbReference>
<feature type="compositionally biased region" description="Low complexity" evidence="17">
    <location>
        <begin position="387"/>
        <end position="398"/>
    </location>
</feature>
<keyword evidence="7" id="KW-0677">Repeat</keyword>
<evidence type="ECO:0000313" key="22">
    <source>
        <dbReference type="Proteomes" id="UP001487740"/>
    </source>
</evidence>
<keyword evidence="8 16" id="KW-0863">Zinc-finger</keyword>
<feature type="compositionally biased region" description="Basic and acidic residues" evidence="17">
    <location>
        <begin position="409"/>
        <end position="422"/>
    </location>
</feature>
<evidence type="ECO:0000256" key="13">
    <source>
        <dbReference type="ARBA" id="ARBA00023136"/>
    </source>
</evidence>
<evidence type="ECO:0000256" key="2">
    <source>
        <dbReference type="ARBA" id="ARBA00007623"/>
    </source>
</evidence>
<reference evidence="21 22" key="1">
    <citation type="submission" date="2023-03" db="EMBL/GenBank/DDBJ databases">
        <title>High-quality genome of Scylla paramamosain provides insights in environmental adaptation.</title>
        <authorList>
            <person name="Zhang L."/>
        </authorList>
    </citation>
    <scope>NUCLEOTIDE SEQUENCE [LARGE SCALE GENOMIC DNA]</scope>
    <source>
        <strain evidence="21">LZ_2023a</strain>
        <tissue evidence="21">Muscle</tissue>
    </source>
</reference>
<dbReference type="PANTHER" id="PTHR10183:SF382">
    <property type="entry name" value="CALPAIN-15"/>
    <property type="match status" value="1"/>
</dbReference>
<feature type="transmembrane region" description="Helical" evidence="18">
    <location>
        <begin position="141"/>
        <end position="162"/>
    </location>
</feature>
<dbReference type="GO" id="GO:0006508">
    <property type="term" value="P:proteolysis"/>
    <property type="evidence" value="ECO:0007669"/>
    <property type="project" value="UniProtKB-KW"/>
</dbReference>
<keyword evidence="9 15" id="KW-0378">Hydrolase</keyword>
<evidence type="ECO:0008006" key="23">
    <source>
        <dbReference type="Google" id="ProtNLM"/>
    </source>
</evidence>
<dbReference type="Pfam" id="PF00335">
    <property type="entry name" value="Tetraspanin"/>
    <property type="match status" value="1"/>
</dbReference>
<dbReference type="SUPFAM" id="SSF54001">
    <property type="entry name" value="Cysteine proteinases"/>
    <property type="match status" value="1"/>
</dbReference>
<keyword evidence="10 15" id="KW-0788">Thiol protease</keyword>
<dbReference type="SMART" id="SM00547">
    <property type="entry name" value="ZnF_RBZ"/>
    <property type="match status" value="7"/>
</dbReference>
<dbReference type="Pfam" id="PF00648">
    <property type="entry name" value="Peptidase_C2"/>
    <property type="match status" value="1"/>
</dbReference>
<dbReference type="InterPro" id="IPR001876">
    <property type="entry name" value="Znf_RanBP2"/>
</dbReference>
<evidence type="ECO:0000256" key="17">
    <source>
        <dbReference type="SAM" id="MobiDB-lite"/>
    </source>
</evidence>
<comment type="subcellular location">
    <subcellularLocation>
        <location evidence="1">Membrane</location>
        <topology evidence="1">Multi-pass membrane protein</topology>
    </subcellularLocation>
</comment>
<evidence type="ECO:0000256" key="18">
    <source>
        <dbReference type="SAM" id="Phobius"/>
    </source>
</evidence>
<evidence type="ECO:0000256" key="4">
    <source>
        <dbReference type="ARBA" id="ARBA00022670"/>
    </source>
</evidence>
<dbReference type="CDD" id="cd03155">
    <property type="entry name" value="CD151_like_LEL"/>
    <property type="match status" value="1"/>
</dbReference>
<feature type="active site" evidence="14 15">
    <location>
        <position position="1493"/>
    </location>
</feature>
<evidence type="ECO:0000256" key="15">
    <source>
        <dbReference type="PROSITE-ProRule" id="PRU00239"/>
    </source>
</evidence>
<dbReference type="Gene3D" id="4.10.1060.10">
    <property type="entry name" value="Zinc finger, RanBP2-type"/>
    <property type="match status" value="1"/>
</dbReference>
<dbReference type="PROSITE" id="PS50203">
    <property type="entry name" value="CALPAIN_CAT"/>
    <property type="match status" value="1"/>
</dbReference>
<evidence type="ECO:0000259" key="20">
    <source>
        <dbReference type="PROSITE" id="PS50203"/>
    </source>
</evidence>
<evidence type="ECO:0000256" key="8">
    <source>
        <dbReference type="ARBA" id="ARBA00022771"/>
    </source>
</evidence>
<dbReference type="InterPro" id="IPR036443">
    <property type="entry name" value="Znf_RanBP2_sf"/>
</dbReference>
<dbReference type="InterPro" id="IPR000169">
    <property type="entry name" value="Pept_cys_AS"/>
</dbReference>
<dbReference type="InterPro" id="IPR008952">
    <property type="entry name" value="Tetraspanin_EC2_sf"/>
</dbReference>
<feature type="region of interest" description="Disordered" evidence="17">
    <location>
        <begin position="343"/>
        <end position="422"/>
    </location>
</feature>
<feature type="domain" description="Calpain catalytic" evidence="20">
    <location>
        <begin position="1264"/>
        <end position="1569"/>
    </location>
</feature>
<evidence type="ECO:0000256" key="11">
    <source>
        <dbReference type="ARBA" id="ARBA00022833"/>
    </source>
</evidence>
<dbReference type="Gene3D" id="1.10.1450.10">
    <property type="entry name" value="Tetraspanin"/>
    <property type="match status" value="1"/>
</dbReference>
<dbReference type="FunFam" id="3.90.70.10:FF:000010">
    <property type="entry name" value="Calpain 15"/>
    <property type="match status" value="1"/>
</dbReference>
<feature type="compositionally biased region" description="Pro residues" evidence="17">
    <location>
        <begin position="1104"/>
        <end position="1117"/>
    </location>
</feature>
<feature type="region of interest" description="Disordered" evidence="17">
    <location>
        <begin position="1815"/>
        <end position="1845"/>
    </location>
</feature>
<feature type="region of interest" description="Disordered" evidence="17">
    <location>
        <begin position="663"/>
        <end position="696"/>
    </location>
</feature>
<feature type="region of interest" description="Disordered" evidence="17">
    <location>
        <begin position="817"/>
        <end position="838"/>
    </location>
</feature>
<feature type="active site" evidence="14 15">
    <location>
        <position position="1513"/>
    </location>
</feature>
<feature type="transmembrane region" description="Helical" evidence="18">
    <location>
        <begin position="97"/>
        <end position="121"/>
    </location>
</feature>
<keyword evidence="12 18" id="KW-1133">Transmembrane helix</keyword>
<evidence type="ECO:0000256" key="3">
    <source>
        <dbReference type="ARBA" id="ARBA00022553"/>
    </source>
</evidence>
<dbReference type="Gene3D" id="3.90.70.10">
    <property type="entry name" value="Cysteine proteinases"/>
    <property type="match status" value="1"/>
</dbReference>
<organism evidence="21 22">
    <name type="scientific">Scylla paramamosain</name>
    <name type="common">Mud crab</name>
    <dbReference type="NCBI Taxonomy" id="85552"/>
    <lineage>
        <taxon>Eukaryota</taxon>
        <taxon>Metazoa</taxon>
        <taxon>Ecdysozoa</taxon>
        <taxon>Arthropoda</taxon>
        <taxon>Crustacea</taxon>
        <taxon>Multicrustacea</taxon>
        <taxon>Malacostraca</taxon>
        <taxon>Eumalacostraca</taxon>
        <taxon>Eucarida</taxon>
        <taxon>Decapoda</taxon>
        <taxon>Pleocyemata</taxon>
        <taxon>Brachyura</taxon>
        <taxon>Eubrachyura</taxon>
        <taxon>Portunoidea</taxon>
        <taxon>Portunidae</taxon>
        <taxon>Portuninae</taxon>
        <taxon>Scylla</taxon>
    </lineage>
</organism>
<evidence type="ECO:0000259" key="19">
    <source>
        <dbReference type="PROSITE" id="PS50199"/>
    </source>
</evidence>
<dbReference type="PANTHER" id="PTHR10183">
    <property type="entry name" value="CALPAIN"/>
    <property type="match status" value="1"/>
</dbReference>
<feature type="domain" description="RanBP2-type" evidence="19">
    <location>
        <begin position="955"/>
        <end position="985"/>
    </location>
</feature>
<dbReference type="GO" id="GO:0005737">
    <property type="term" value="C:cytoplasm"/>
    <property type="evidence" value="ECO:0007669"/>
    <property type="project" value="TreeGrafter"/>
</dbReference>
<dbReference type="Pfam" id="PF00641">
    <property type="entry name" value="Zn_ribbon_RanBP"/>
    <property type="match status" value="2"/>
</dbReference>
<dbReference type="PRINTS" id="PR00259">
    <property type="entry name" value="TMFOUR"/>
</dbReference>
<feature type="domain" description="RanBP2-type" evidence="19">
    <location>
        <begin position="497"/>
        <end position="526"/>
    </location>
</feature>
<feature type="compositionally biased region" description="Basic residues" evidence="17">
    <location>
        <begin position="679"/>
        <end position="692"/>
    </location>
</feature>
<keyword evidence="13 18" id="KW-0472">Membrane</keyword>
<dbReference type="SUPFAM" id="SSF90209">
    <property type="entry name" value="Ran binding protein zinc finger-like"/>
    <property type="match status" value="1"/>
</dbReference>
<dbReference type="SUPFAM" id="SSF48652">
    <property type="entry name" value="Tetraspanin"/>
    <property type="match status" value="1"/>
</dbReference>
<feature type="transmembrane region" description="Helical" evidence="18">
    <location>
        <begin position="169"/>
        <end position="193"/>
    </location>
</feature>
<evidence type="ECO:0000256" key="12">
    <source>
        <dbReference type="ARBA" id="ARBA00022989"/>
    </source>
</evidence>
<gene>
    <name evidence="21" type="ORF">O3P69_014773</name>
</gene>
<dbReference type="InterPro" id="IPR022684">
    <property type="entry name" value="Calpain_cysteine_protease"/>
</dbReference>
<feature type="domain" description="RanBP2-type" evidence="19">
    <location>
        <begin position="1118"/>
        <end position="1147"/>
    </location>
</feature>
<dbReference type="PROSITE" id="PS50199">
    <property type="entry name" value="ZF_RANBP2_2"/>
    <property type="match status" value="5"/>
</dbReference>
<keyword evidence="4 15" id="KW-0645">Protease</keyword>
<protein>
    <recommendedName>
        <fullName evidence="23">Tetraspanin</fullName>
    </recommendedName>
</protein>
<name>A0AAW0TZ58_SCYPA</name>
<feature type="active site" evidence="14 15">
    <location>
        <position position="1329"/>
    </location>
</feature>
<dbReference type="InterPro" id="IPR018499">
    <property type="entry name" value="Tetraspanin/Peripherin"/>
</dbReference>
<evidence type="ECO:0000256" key="7">
    <source>
        <dbReference type="ARBA" id="ARBA00022737"/>
    </source>
</evidence>
<evidence type="ECO:0000313" key="21">
    <source>
        <dbReference type="EMBL" id="KAK8392589.1"/>
    </source>
</evidence>
<feature type="domain" description="RanBP2-type" evidence="19">
    <location>
        <begin position="909"/>
        <end position="944"/>
    </location>
</feature>
<feature type="region of interest" description="Disordered" evidence="17">
    <location>
        <begin position="1071"/>
        <end position="1117"/>
    </location>
</feature>
<keyword evidence="22" id="KW-1185">Reference proteome</keyword>
<dbReference type="GO" id="GO:0008270">
    <property type="term" value="F:zinc ion binding"/>
    <property type="evidence" value="ECO:0007669"/>
    <property type="project" value="UniProtKB-KW"/>
</dbReference>
<keyword evidence="3" id="KW-0597">Phosphoprotein</keyword>
<evidence type="ECO:0000256" key="16">
    <source>
        <dbReference type="PROSITE-ProRule" id="PRU00322"/>
    </source>
</evidence>
<dbReference type="GO" id="GO:0004198">
    <property type="term" value="F:calcium-dependent cysteine-type endopeptidase activity"/>
    <property type="evidence" value="ECO:0007669"/>
    <property type="project" value="InterPro"/>
</dbReference>
<dbReference type="InterPro" id="IPR038765">
    <property type="entry name" value="Papain-like_cys_pep_sf"/>
</dbReference>
<evidence type="ECO:0000256" key="9">
    <source>
        <dbReference type="ARBA" id="ARBA00022801"/>
    </source>
</evidence>
<sequence>MGTQLITDSHAIKEKKNVIYRGFESDAPYKHASPLHLSPRLSPLRSSPTTSQQSPPDSSLPLAIKEGGSAALRSGLMGSHGGGDLRGGCCSVNFLKYVLFIFNFIFLVGGIAVLAVASWTIAEKHDYVAVLTTSTYATTGYLLLLAGLLCLPAALLACCAIHKENKCNLLAYTFLLLVVFLLEAVAGVVAYVYEEQVMAELAHTLQDTFKHSYLSDDTVTRAIDTMQLEFHCCGADSYSDWASSDWVVSGAALNNTVPDSCCKTPSLYCGVSDHPSNIWYNGCIHRLEEELVSHLLLLGAAGCGLCVIQILGVLLACCLYLKLRRAEHYGHCRPDKRLGFGMARGGTVPSQEDTPHAAPTATAAAATTEGTHQPLRAPNHDIASDNTPPDTTATTPARRLLRHSASCESRSERGESDWRKRQGIRKSDSLGVGCTKWPCHACRFLNLASTDQCVICARWKTRQPLQSSQVGSSTQRWSFVGPAAATQVTPSKATSNARDKWTCHNCKFLNVCHASECIICGTRGENSGGPCLPLVPRELLSPAGTGQHGPPSRQALQRVFAAAAAMSSSPGLLSAAPAVKLSWKCPRCRHYNSAHSATCSSCVKLVGHGSAGAVGLAAVAPVEEVEGRLMVENSLYFLGNSAAAAAAADAASAAVCPEAECNRSPKRQVPSGPALRCSKLSRSRRSPPHPHHLAATPALSWTPTAIPVLEFESCEVCDAPRRPNIPTTLPRRPPASPTDVLNGNCGPAEQRAPIRKSCSDTANLNVAESLAELVAGRLTSPTEPAAMSGPTQPSEAPEAAAPMVVDLTRPAAPVLVDLTRPGAPRGKEKEEEEEEKEEEYSLAEADMWACAFCSFAYNPSWSESCDVCSGQRQAQGAPASPAAEQAKNREVLSQGLQEDFQLLTTDLREAGADSPDQAWTCIKCTLVNSGSENACRACGGSKLKSICYVEDATLKRGECWSCVVCTLKNPIFARRCKACKARVDGTGGTRDKLSAEAKARDAARPKSEHLTGPGWSLPAQKSPSLQRISLEAGGAEGLPLPSQDNQNGGSEAAAAATAAAAAVAVAGAVAPARPSGNGAIPKTRPTSPPATQESGGARAVSPPASSPPPPRLALPRPTPSSWSCGACTFSNSASAVSCSMCGSSPTLGDVAGPWPGPGATHRGQSELMDVLREMEVQDALHRWTRIVHYCRQVGQPRAVQLPVHTPSTCPHSLSVCPYSPSICLYSVPHYTLHLSVSPPSTCTVSSARLCNALTSFPVTETSTPFVDDSFPPVPRSLFFNATDKNESRVTQWLRPHEILTDSTENRNVKWAVFRTPLPSDISQGVLGNCWLLSALAVLAERDDLVKKIMVTRDFCPEGVYQVRLCKAGRWVTVIVDDLLPCDRHGRLVYSQAKRRQLWVPLIEKAVAKVHGCYEALVSGRAIEGLATLTGAPCESLPLQAASSPHEDDIDEDLIWAQLLSSRAAGFLMGASCGGGNMKVVDEEYKSQGLRPRHAYSVLDVQDIGGLRLLRLRNPWGHYSWRGDWCDESPLWTSELKEKLLPQGGSDGVFWISFQDVLKYFDCIDICKVHSHWSEVRVTGSLPTLADRRALTPTLITVLEPTEVEFTLFQEGHRNSENSQRSPLDLCVVLFRTTASSTPTVGALVKHSKRQVRGFVGCHAMLEPGSYIAVCLAFNHWHTGLDVSDGYPGYVLAIHSSKRVAVEQITALPSLLADSLVNLCLAKGQRHEGRQGMTVYYLTKGWAGLVVMVENRHPDKCIQVMCDCRESYNVVSTRAQLKTVDSVPPLHRQVIIVLTQLESSGGFSIAHRLTHRPSHSAGLHDWGPPGTNHDPAIDGLTHGLHSPRPI</sequence>
<accession>A0AAW0TZ58</accession>
<evidence type="ECO:0000256" key="1">
    <source>
        <dbReference type="ARBA" id="ARBA00004141"/>
    </source>
</evidence>
<evidence type="ECO:0000256" key="6">
    <source>
        <dbReference type="ARBA" id="ARBA00022723"/>
    </source>
</evidence>
<dbReference type="SMART" id="SM00230">
    <property type="entry name" value="CysPc"/>
    <property type="match status" value="1"/>
</dbReference>
<dbReference type="EMBL" id="JARAKH010000022">
    <property type="protein sequence ID" value="KAK8392589.1"/>
    <property type="molecule type" value="Genomic_DNA"/>
</dbReference>
<dbReference type="GO" id="GO:0016020">
    <property type="term" value="C:membrane"/>
    <property type="evidence" value="ECO:0007669"/>
    <property type="project" value="UniProtKB-SubCell"/>
</dbReference>
<keyword evidence="6" id="KW-0479">Metal-binding</keyword>
<keyword evidence="11" id="KW-0862">Zinc</keyword>
<comment type="similarity">
    <text evidence="2">Belongs to the peptidase C2 family.</text>
</comment>
<evidence type="ECO:0000256" key="5">
    <source>
        <dbReference type="ARBA" id="ARBA00022692"/>
    </source>
</evidence>
<proteinExistence type="inferred from homology"/>
<dbReference type="PROSITE" id="PS01358">
    <property type="entry name" value="ZF_RANBP2_1"/>
    <property type="match status" value="6"/>
</dbReference>
<keyword evidence="5 18" id="KW-0812">Transmembrane</keyword>
<feature type="compositionally biased region" description="Low complexity" evidence="17">
    <location>
        <begin position="356"/>
        <end position="368"/>
    </location>
</feature>
<feature type="region of interest" description="Disordered" evidence="17">
    <location>
        <begin position="983"/>
        <end position="1024"/>
    </location>
</feature>
<feature type="region of interest" description="Disordered" evidence="17">
    <location>
        <begin position="40"/>
        <end position="59"/>
    </location>
</feature>
<evidence type="ECO:0000256" key="10">
    <source>
        <dbReference type="ARBA" id="ARBA00022807"/>
    </source>
</evidence>
<feature type="domain" description="RanBP2-type" evidence="19">
    <location>
        <begin position="431"/>
        <end position="462"/>
    </location>
</feature>
<feature type="compositionally biased region" description="Basic and acidic residues" evidence="17">
    <location>
        <begin position="989"/>
        <end position="1009"/>
    </location>
</feature>